<dbReference type="InterPro" id="IPR036465">
    <property type="entry name" value="vWFA_dom_sf"/>
</dbReference>
<dbReference type="Pfam" id="PF04285">
    <property type="entry name" value="DUF444"/>
    <property type="match status" value="2"/>
</dbReference>
<protein>
    <recommendedName>
        <fullName evidence="3">Stress response protein</fullName>
    </recommendedName>
</protein>
<dbReference type="SUPFAM" id="SSF53300">
    <property type="entry name" value="vWA-like"/>
    <property type="match status" value="1"/>
</dbReference>
<reference evidence="1 2" key="1">
    <citation type="journal article" date="2016" name="Nat. Commun.">
        <title>Thousands of microbial genomes shed light on interconnected biogeochemical processes in an aquifer system.</title>
        <authorList>
            <person name="Anantharaman K."/>
            <person name="Brown C.T."/>
            <person name="Hug L.A."/>
            <person name="Sharon I."/>
            <person name="Castelle C.J."/>
            <person name="Probst A.J."/>
            <person name="Thomas B.C."/>
            <person name="Singh A."/>
            <person name="Wilkins M.J."/>
            <person name="Karaoz U."/>
            <person name="Brodie E.L."/>
            <person name="Williams K.H."/>
            <person name="Hubbard S.S."/>
            <person name="Banfield J.F."/>
        </authorList>
    </citation>
    <scope>NUCLEOTIDE SEQUENCE [LARGE SCALE GENOMIC DNA]</scope>
    <source>
        <strain evidence="2">RBG_16_55_9</strain>
    </source>
</reference>
<dbReference type="NCBIfam" id="NF003711">
    <property type="entry name" value="PRK05325.2-3"/>
    <property type="match status" value="1"/>
</dbReference>
<accession>A0A1F5UXE2</accession>
<evidence type="ECO:0008006" key="3">
    <source>
        <dbReference type="Google" id="ProtNLM"/>
    </source>
</evidence>
<dbReference type="InterPro" id="IPR006698">
    <property type="entry name" value="UPF0229"/>
</dbReference>
<evidence type="ECO:0000313" key="2">
    <source>
        <dbReference type="Proteomes" id="UP000179157"/>
    </source>
</evidence>
<gene>
    <name evidence="1" type="ORF">A2Z21_00510</name>
</gene>
<dbReference type="STRING" id="1817864.A2Z21_00510"/>
<dbReference type="Proteomes" id="UP000179157">
    <property type="component" value="Unassembled WGS sequence"/>
</dbReference>
<dbReference type="EMBL" id="MFGX01000047">
    <property type="protein sequence ID" value="OGF55834.1"/>
    <property type="molecule type" value="Genomic_DNA"/>
</dbReference>
<name>A0A1F5UXE2_FRAXR</name>
<organism evidence="1 2">
    <name type="scientific">Fraserbacteria sp. (strain RBG_16_55_9)</name>
    <dbReference type="NCBI Taxonomy" id="1817864"/>
    <lineage>
        <taxon>Bacteria</taxon>
        <taxon>Candidatus Fraseribacteriota</taxon>
    </lineage>
</organism>
<dbReference type="PANTHER" id="PTHR30510">
    <property type="entry name" value="UPF0229 PROTEIN YEAH"/>
    <property type="match status" value="1"/>
</dbReference>
<dbReference type="AlphaFoldDB" id="A0A1F5UXE2"/>
<dbReference type="PANTHER" id="PTHR30510:SF2">
    <property type="entry name" value="UPF0229 PROTEIN YEAH"/>
    <property type="match status" value="1"/>
</dbReference>
<comment type="caution">
    <text evidence="1">The sequence shown here is derived from an EMBL/GenBank/DDBJ whole genome shotgun (WGS) entry which is preliminary data.</text>
</comment>
<proteinExistence type="predicted"/>
<evidence type="ECO:0000313" key="1">
    <source>
        <dbReference type="EMBL" id="OGF55834.1"/>
    </source>
</evidence>
<sequence>MPKRIRKDLERYKRIVRGEIRKNLKDLIESGEIVGQRGKDIVKIPIKSIRIPEFRYDPRNAGGIGSGDGELGQPVRVGENRDPWGQPGQGGGAHFPEVEIELWELAEILGEELELPRIQPKGERRFLQGGEDYTDVSVIGPETLLMKRRAYREGLKRQFLLNESGKGALPGIGKIPAALCPPLIVTPIKEDKRYLHSEPEPEPQTNAVIVFMRDASGSMSGEKTEIIRQENYWIDIWLRTHYDNVERVYLLHDYEAQEVDEKEFYELSTGGGTRISSAYELCAKIIERRYSPDQWNIYPFHFSDGENWIGDTENFCVPLLRNALLPCCNIFCYGQVTLGRRSPGLHLVKLEEHLGQDGRWMSSIIAGREDILRSIKDFLGKGR</sequence>